<feature type="repeat" description="PPR" evidence="2">
    <location>
        <begin position="158"/>
        <end position="192"/>
    </location>
</feature>
<keyword evidence="4" id="KW-1185">Reference proteome</keyword>
<dbReference type="EMBL" id="CAJVPV010003438">
    <property type="protein sequence ID" value="CAG8551826.1"/>
    <property type="molecule type" value="Genomic_DNA"/>
</dbReference>
<sequence>MTRSPLFSLPRALYLLIARFQSRNVISFFSGRKLHSFRRGLSTNNAQHQKSQTREEKELYLRLTKSFREKLVLKPQKPENLYGKVIETSILDTLKVLRGSNSGESEKLMVDVNSSNHGRLTKSELVKLVNKIKASTILNDVQQLKNIHEDMKHLNITDINIYNRILQGFILCKDIEFASRVYEEIRNKDLLPNIRTLTTLLNATMGTPSAHEYFQEIQTLKLKLSSIFDVNTILRYHITRNDNDSVQRLWQELVNQTPNIQATLINDKGERLKPNSFSYSLYTGFLCKNGMFDVAIETLRTMEHGVQPNSVNFLRHVIQPLAQNNHPTEAWRYLSDIRRKTVHPRNIYSKYYTFIIEAFVQRNDLNSAGRVFADMEEIGVDLDPRAKEIYVCIREALNVINEDPEDEAILNEYKII</sequence>
<dbReference type="PANTHER" id="PTHR47939:SF13">
    <property type="entry name" value="OS03G0201400 PROTEIN"/>
    <property type="match status" value="1"/>
</dbReference>
<evidence type="ECO:0000313" key="4">
    <source>
        <dbReference type="Proteomes" id="UP000789342"/>
    </source>
</evidence>
<dbReference type="Gene3D" id="1.25.40.10">
    <property type="entry name" value="Tetratricopeptide repeat domain"/>
    <property type="match status" value="2"/>
</dbReference>
<dbReference type="PROSITE" id="PS51375">
    <property type="entry name" value="PPR"/>
    <property type="match status" value="1"/>
</dbReference>
<reference evidence="3" key="1">
    <citation type="submission" date="2021-06" db="EMBL/GenBank/DDBJ databases">
        <authorList>
            <person name="Kallberg Y."/>
            <person name="Tangrot J."/>
            <person name="Rosling A."/>
        </authorList>
    </citation>
    <scope>NUCLEOTIDE SEQUENCE</scope>
    <source>
        <strain evidence="3">CL551</strain>
    </source>
</reference>
<dbReference type="AlphaFoldDB" id="A0A9N9B539"/>
<evidence type="ECO:0000256" key="1">
    <source>
        <dbReference type="ARBA" id="ARBA00022737"/>
    </source>
</evidence>
<comment type="caution">
    <text evidence="3">The sequence shown here is derived from an EMBL/GenBank/DDBJ whole genome shotgun (WGS) entry which is preliminary data.</text>
</comment>
<gene>
    <name evidence="3" type="ORF">AMORRO_LOCUS5610</name>
</gene>
<dbReference type="Proteomes" id="UP000789342">
    <property type="component" value="Unassembled WGS sequence"/>
</dbReference>
<proteinExistence type="predicted"/>
<dbReference type="PANTHER" id="PTHR47939">
    <property type="entry name" value="MEMBRANE-ASSOCIATED SALT-INDUCIBLE PROTEIN-LIKE"/>
    <property type="match status" value="1"/>
</dbReference>
<dbReference type="Pfam" id="PF01535">
    <property type="entry name" value="PPR"/>
    <property type="match status" value="1"/>
</dbReference>
<dbReference type="OrthoDB" id="185373at2759"/>
<keyword evidence="1" id="KW-0677">Repeat</keyword>
<accession>A0A9N9B539</accession>
<organism evidence="3 4">
    <name type="scientific">Acaulospora morrowiae</name>
    <dbReference type="NCBI Taxonomy" id="94023"/>
    <lineage>
        <taxon>Eukaryota</taxon>
        <taxon>Fungi</taxon>
        <taxon>Fungi incertae sedis</taxon>
        <taxon>Mucoromycota</taxon>
        <taxon>Glomeromycotina</taxon>
        <taxon>Glomeromycetes</taxon>
        <taxon>Diversisporales</taxon>
        <taxon>Acaulosporaceae</taxon>
        <taxon>Acaulospora</taxon>
    </lineage>
</organism>
<dbReference type="InterPro" id="IPR011990">
    <property type="entry name" value="TPR-like_helical_dom_sf"/>
</dbReference>
<protein>
    <submittedName>
        <fullName evidence="3">13078_t:CDS:1</fullName>
    </submittedName>
</protein>
<evidence type="ECO:0000313" key="3">
    <source>
        <dbReference type="EMBL" id="CAG8551826.1"/>
    </source>
</evidence>
<name>A0A9N9B539_9GLOM</name>
<evidence type="ECO:0000256" key="2">
    <source>
        <dbReference type="PROSITE-ProRule" id="PRU00708"/>
    </source>
</evidence>
<dbReference type="Pfam" id="PF13812">
    <property type="entry name" value="PPR_3"/>
    <property type="match status" value="1"/>
</dbReference>
<dbReference type="InterPro" id="IPR002885">
    <property type="entry name" value="PPR_rpt"/>
</dbReference>
<dbReference type="InterPro" id="IPR050667">
    <property type="entry name" value="PPR-containing_protein"/>
</dbReference>